<evidence type="ECO:0000313" key="2">
    <source>
        <dbReference type="Proteomes" id="UP001221757"/>
    </source>
</evidence>
<reference evidence="1" key="1">
    <citation type="submission" date="2023-03" db="EMBL/GenBank/DDBJ databases">
        <title>Massive genome expansion in bonnet fungi (Mycena s.s.) driven by repeated elements and novel gene families across ecological guilds.</title>
        <authorList>
            <consortium name="Lawrence Berkeley National Laboratory"/>
            <person name="Harder C.B."/>
            <person name="Miyauchi S."/>
            <person name="Viragh M."/>
            <person name="Kuo A."/>
            <person name="Thoen E."/>
            <person name="Andreopoulos B."/>
            <person name="Lu D."/>
            <person name="Skrede I."/>
            <person name="Drula E."/>
            <person name="Henrissat B."/>
            <person name="Morin E."/>
            <person name="Kohler A."/>
            <person name="Barry K."/>
            <person name="LaButti K."/>
            <person name="Morin E."/>
            <person name="Salamov A."/>
            <person name="Lipzen A."/>
            <person name="Mereny Z."/>
            <person name="Hegedus B."/>
            <person name="Baldrian P."/>
            <person name="Stursova M."/>
            <person name="Weitz H."/>
            <person name="Taylor A."/>
            <person name="Grigoriev I.V."/>
            <person name="Nagy L.G."/>
            <person name="Martin F."/>
            <person name="Kauserud H."/>
        </authorList>
    </citation>
    <scope>NUCLEOTIDE SEQUENCE</scope>
    <source>
        <strain evidence="1">CBHHK067</strain>
    </source>
</reference>
<keyword evidence="2" id="KW-1185">Reference proteome</keyword>
<proteinExistence type="predicted"/>
<protein>
    <submittedName>
        <fullName evidence="1">Uncharacterized protein</fullName>
    </submittedName>
</protein>
<dbReference type="EMBL" id="JARKIE010000191">
    <property type="protein sequence ID" value="KAJ7668945.1"/>
    <property type="molecule type" value="Genomic_DNA"/>
</dbReference>
<dbReference type="AlphaFoldDB" id="A0AAD7CXL5"/>
<organism evidence="1 2">
    <name type="scientific">Mycena rosella</name>
    <name type="common">Pink bonnet</name>
    <name type="synonym">Agaricus rosellus</name>
    <dbReference type="NCBI Taxonomy" id="1033263"/>
    <lineage>
        <taxon>Eukaryota</taxon>
        <taxon>Fungi</taxon>
        <taxon>Dikarya</taxon>
        <taxon>Basidiomycota</taxon>
        <taxon>Agaricomycotina</taxon>
        <taxon>Agaricomycetes</taxon>
        <taxon>Agaricomycetidae</taxon>
        <taxon>Agaricales</taxon>
        <taxon>Marasmiineae</taxon>
        <taxon>Mycenaceae</taxon>
        <taxon>Mycena</taxon>
    </lineage>
</organism>
<sequence>MRRCAVESQNLITIESHILGPVPPSRRLAQIQAVDSLLRGSSFNGRDRPICSASLDAARMPFFRCSRLKFRVRDTKDLSASPCACVHPHAHSSALGLPDLRAPRRTESTFVLGCRPTYTSRVQIFRARIDCTSMMEYPAGASITFMPDARGSTDPCMCLRTTERAGLIFQPGSHQWRASGEATSGSAPSKASHWYFIERDRTLAVAQKHAGGHRRTSHPRYLCYFRRRQRQSAHRFRDVGCRSGSADMDGELFLSYAIPTSEPALCTVVVHLIFIYWPGAIKNFGITEQLTRRRQNIDSVSDLPMTARSKPALIRSCRNPPHPRTVAWDLPQY</sequence>
<accession>A0AAD7CXL5</accession>
<comment type="caution">
    <text evidence="1">The sequence shown here is derived from an EMBL/GenBank/DDBJ whole genome shotgun (WGS) entry which is preliminary data.</text>
</comment>
<gene>
    <name evidence="1" type="ORF">B0H17DRAFT_1142324</name>
</gene>
<dbReference type="Proteomes" id="UP001221757">
    <property type="component" value="Unassembled WGS sequence"/>
</dbReference>
<evidence type="ECO:0000313" key="1">
    <source>
        <dbReference type="EMBL" id="KAJ7668945.1"/>
    </source>
</evidence>
<name>A0AAD7CXL5_MYCRO</name>